<dbReference type="OrthoDB" id="3944995at2759"/>
<dbReference type="EMBL" id="ML996697">
    <property type="protein sequence ID" value="KAF2399434.1"/>
    <property type="molecule type" value="Genomic_DNA"/>
</dbReference>
<accession>A0A6G1HU34</accession>
<keyword evidence="2" id="KW-1185">Reference proteome</keyword>
<dbReference type="Proteomes" id="UP000799640">
    <property type="component" value="Unassembled WGS sequence"/>
</dbReference>
<sequence length="254" mass="29131">MMPVNLPMPVELPFIPTFTPKEDPILGRSLSPAIELTEDPEDKEKRLRHCRTCTCPSPPPPTLEQLAEKEYHNTLALIEKIVGYFRTRYAPLLPKGDKEPATDASELAQMFVRLLPIVRAIIEPKPDLAVELMLAIAQQVYGNMTFGAIGNGRTAQPYREMDKVLCRAIERRAEMLEAAGEDVKDINQFWQLLVKLEARRDYIWSYGLGKMYFRASISYLRDLLGMEAEEKWRVDPDHLDMEKSTSEIESRYSN</sequence>
<reference evidence="1" key="1">
    <citation type="journal article" date="2020" name="Stud. Mycol.">
        <title>101 Dothideomycetes genomes: a test case for predicting lifestyles and emergence of pathogens.</title>
        <authorList>
            <person name="Haridas S."/>
            <person name="Albert R."/>
            <person name="Binder M."/>
            <person name="Bloem J."/>
            <person name="Labutti K."/>
            <person name="Salamov A."/>
            <person name="Andreopoulos B."/>
            <person name="Baker S."/>
            <person name="Barry K."/>
            <person name="Bills G."/>
            <person name="Bluhm B."/>
            <person name="Cannon C."/>
            <person name="Castanera R."/>
            <person name="Culley D."/>
            <person name="Daum C."/>
            <person name="Ezra D."/>
            <person name="Gonzalez J."/>
            <person name="Henrissat B."/>
            <person name="Kuo A."/>
            <person name="Liang C."/>
            <person name="Lipzen A."/>
            <person name="Lutzoni F."/>
            <person name="Magnuson J."/>
            <person name="Mondo S."/>
            <person name="Nolan M."/>
            <person name="Ohm R."/>
            <person name="Pangilinan J."/>
            <person name="Park H.-J."/>
            <person name="Ramirez L."/>
            <person name="Alfaro M."/>
            <person name="Sun H."/>
            <person name="Tritt A."/>
            <person name="Yoshinaga Y."/>
            <person name="Zwiers L.-H."/>
            <person name="Turgeon B."/>
            <person name="Goodwin S."/>
            <person name="Spatafora J."/>
            <person name="Crous P."/>
            <person name="Grigoriev I."/>
        </authorList>
    </citation>
    <scope>NUCLEOTIDE SEQUENCE</scope>
    <source>
        <strain evidence="1">CBS 262.69</strain>
    </source>
</reference>
<name>A0A6G1HU34_9PEZI</name>
<evidence type="ECO:0000313" key="1">
    <source>
        <dbReference type="EMBL" id="KAF2399434.1"/>
    </source>
</evidence>
<evidence type="ECO:0000313" key="2">
    <source>
        <dbReference type="Proteomes" id="UP000799640"/>
    </source>
</evidence>
<gene>
    <name evidence="1" type="ORF">EJ06DRAFT_530976</name>
</gene>
<organism evidence="1 2">
    <name type="scientific">Trichodelitschia bisporula</name>
    <dbReference type="NCBI Taxonomy" id="703511"/>
    <lineage>
        <taxon>Eukaryota</taxon>
        <taxon>Fungi</taxon>
        <taxon>Dikarya</taxon>
        <taxon>Ascomycota</taxon>
        <taxon>Pezizomycotina</taxon>
        <taxon>Dothideomycetes</taxon>
        <taxon>Dothideomycetes incertae sedis</taxon>
        <taxon>Phaeotrichales</taxon>
        <taxon>Phaeotrichaceae</taxon>
        <taxon>Trichodelitschia</taxon>
    </lineage>
</organism>
<dbReference type="AlphaFoldDB" id="A0A6G1HU34"/>
<proteinExistence type="predicted"/>
<protein>
    <submittedName>
        <fullName evidence="1">Uncharacterized protein</fullName>
    </submittedName>
</protein>